<dbReference type="EMBL" id="QOIL01000004">
    <property type="protein sequence ID" value="RCG31668.1"/>
    <property type="molecule type" value="Genomic_DNA"/>
</dbReference>
<keyword evidence="2" id="KW-0560">Oxidoreductase</keyword>
<evidence type="ECO:0000259" key="3">
    <source>
        <dbReference type="SMART" id="SM00822"/>
    </source>
</evidence>
<organism evidence="4 5">
    <name type="scientific">Sphaerisporangium album</name>
    <dbReference type="NCBI Taxonomy" id="509200"/>
    <lineage>
        <taxon>Bacteria</taxon>
        <taxon>Bacillati</taxon>
        <taxon>Actinomycetota</taxon>
        <taxon>Actinomycetes</taxon>
        <taxon>Streptosporangiales</taxon>
        <taxon>Streptosporangiaceae</taxon>
        <taxon>Sphaerisporangium</taxon>
    </lineage>
</organism>
<feature type="domain" description="Ketoreductase" evidence="3">
    <location>
        <begin position="17"/>
        <end position="201"/>
    </location>
</feature>
<dbReference type="PRINTS" id="PR00081">
    <property type="entry name" value="GDHRDH"/>
</dbReference>
<dbReference type="InterPro" id="IPR036291">
    <property type="entry name" value="NAD(P)-bd_dom_sf"/>
</dbReference>
<protein>
    <submittedName>
        <fullName evidence="4">3-oxoacyl-ACP reductase FabG</fullName>
    </submittedName>
</protein>
<dbReference type="SMART" id="SM00822">
    <property type="entry name" value="PKS_KR"/>
    <property type="match status" value="1"/>
</dbReference>
<comment type="caution">
    <text evidence="4">The sequence shown here is derived from an EMBL/GenBank/DDBJ whole genome shotgun (WGS) entry which is preliminary data.</text>
</comment>
<evidence type="ECO:0000313" key="4">
    <source>
        <dbReference type="EMBL" id="RCG31668.1"/>
    </source>
</evidence>
<dbReference type="PROSITE" id="PS00061">
    <property type="entry name" value="ADH_SHORT"/>
    <property type="match status" value="1"/>
</dbReference>
<dbReference type="Gene3D" id="3.40.50.720">
    <property type="entry name" value="NAD(P)-binding Rossmann-like Domain"/>
    <property type="match status" value="1"/>
</dbReference>
<keyword evidence="5" id="KW-1185">Reference proteome</keyword>
<dbReference type="SUPFAM" id="SSF51735">
    <property type="entry name" value="NAD(P)-binding Rossmann-fold domains"/>
    <property type="match status" value="1"/>
</dbReference>
<reference evidence="4 5" key="1">
    <citation type="submission" date="2018-06" db="EMBL/GenBank/DDBJ databases">
        <title>Sphaerisporangium craniellae sp. nov., isolated from a marine sponge in the South China Sea.</title>
        <authorList>
            <person name="Li L."/>
        </authorList>
    </citation>
    <scope>NUCLEOTIDE SEQUENCE [LARGE SCALE GENOMIC DNA]</scope>
    <source>
        <strain evidence="4 5">CCTCC AA 208026</strain>
    </source>
</reference>
<name>A0A367FMR7_9ACTN</name>
<dbReference type="PANTHER" id="PTHR42879:SF2">
    <property type="entry name" value="3-OXOACYL-[ACYL-CARRIER-PROTEIN] REDUCTASE FABG"/>
    <property type="match status" value="1"/>
</dbReference>
<dbReference type="PRINTS" id="PR00080">
    <property type="entry name" value="SDRFAMILY"/>
</dbReference>
<evidence type="ECO:0000256" key="1">
    <source>
        <dbReference type="ARBA" id="ARBA00006484"/>
    </source>
</evidence>
<dbReference type="InterPro" id="IPR050259">
    <property type="entry name" value="SDR"/>
</dbReference>
<evidence type="ECO:0000313" key="5">
    <source>
        <dbReference type="Proteomes" id="UP000253094"/>
    </source>
</evidence>
<dbReference type="Pfam" id="PF13561">
    <property type="entry name" value="adh_short_C2"/>
    <property type="match status" value="1"/>
</dbReference>
<gene>
    <name evidence="4" type="ORF">DQ384_08925</name>
</gene>
<dbReference type="PANTHER" id="PTHR42879">
    <property type="entry name" value="3-OXOACYL-(ACYL-CARRIER-PROTEIN) REDUCTASE"/>
    <property type="match status" value="1"/>
</dbReference>
<evidence type="ECO:0000256" key="2">
    <source>
        <dbReference type="ARBA" id="ARBA00023002"/>
    </source>
</evidence>
<sequence length="259" mass="26892">MSQVSPTTTTYPSLRGRTVLVTGALGGLGTAIVDVFAACGASVVVHHLGQRDEADARVARLRDAGVTAYAVEADVTDWDAVAAMVAEIGSAVGPVDVLVNNAGYMAPGRLAGLSLEAWRRTLAVDLDGVFLCCRHVLGSMLERGSGVIVNVSSQLAFKGAYDYTAYCAAKAGVAGLTRALAREVGPAIRVNAIAPGPVDTPFITPWATEEWKRERTGDLVIGRLATPEEIAPTVAFLASDEAALYQGQVLHLNGGGVMA</sequence>
<dbReference type="AlphaFoldDB" id="A0A367FMR7"/>
<dbReference type="InterPro" id="IPR002347">
    <property type="entry name" value="SDR_fam"/>
</dbReference>
<accession>A0A367FMR7</accession>
<dbReference type="InterPro" id="IPR020904">
    <property type="entry name" value="Sc_DH/Rdtase_CS"/>
</dbReference>
<proteinExistence type="inferred from homology"/>
<dbReference type="Proteomes" id="UP000253094">
    <property type="component" value="Unassembled WGS sequence"/>
</dbReference>
<dbReference type="FunFam" id="3.40.50.720:FF:000084">
    <property type="entry name" value="Short-chain dehydrogenase reductase"/>
    <property type="match status" value="1"/>
</dbReference>
<dbReference type="InterPro" id="IPR057326">
    <property type="entry name" value="KR_dom"/>
</dbReference>
<comment type="similarity">
    <text evidence="1">Belongs to the short-chain dehydrogenases/reductases (SDR) family.</text>
</comment>
<dbReference type="OrthoDB" id="7064009at2"/>
<dbReference type="GO" id="GO:0016491">
    <property type="term" value="F:oxidoreductase activity"/>
    <property type="evidence" value="ECO:0007669"/>
    <property type="project" value="UniProtKB-KW"/>
</dbReference>
<dbReference type="GO" id="GO:0032787">
    <property type="term" value="P:monocarboxylic acid metabolic process"/>
    <property type="evidence" value="ECO:0007669"/>
    <property type="project" value="UniProtKB-ARBA"/>
</dbReference>